<sequence>MFKNLKLPLVVFLLFIGQKLTAQNIVVTGTVKETSGESIPGASVLLKETKQVVATDAKGAFSINAPDKSTLVISYIGFKTQEIQINKNSGAIVVTLQSSENALNEVVVTALGISRQKKSLGYAVQELKGQDLAEAKESNLVNALAGKIAGVRVTNSQGDMGSSRVVIRGETSISGNNQPLFVVDGIPVDNSQLNSGGARDYANTISDINADNIESISVLKGPNAAALYGSRAAAGVIIIKTKTGKNKKGLGITLNSNIVAESLLTLPVYQNAFGQGSEGKFSYVDGKGGGINDGVDESWGPKLDGRLIPQFFSKGVAVPFVANPNNVRDFFETGYSLSNGIAIADASEKFDYRLSYNNLQQGGIVPNSGQDKNTFSLNTTLRVTPKLSVTANANYSKLNSDNLPGTGGSRSTSTMLQFTWFGRQVDINQLKNYLDENGNTFNWNNSYYSNPYWVAYENTVSQQRGRIIGSLGLNYKIIDGLEFNFSSGTDYYNDRRKIKIAYGTNGTPFGSYSESAFTVSENNTDATLNFNKQLNKDFSLEALAGSNIRTRYIEQNDQSAPRLAVAGLYSLSNSRDPLISSNNYSKLKSYSVYASAQIGFRNYLYANITARNDWSSTLAAQNRSYFYPSFNGSFILTEALDIKSEVLDYAKIRGGWSKVGKDADPYRSVNTYVFSAPFGSNPQLTASTTDLNPNLKPETTTSSELGAEATFFSKRVRLDLSLYNTNSYDQILSVDVSPSTGFRSKLLNAGKINNKGIEIQLGLTPIKKQFSWDIDVNYAANRSKVIELDKAGLLQNYVVATNSAQVIAAVGQPYGTLFGNAFLRDGNGNIVVNATGAPQTDPTKRVLGKYTPDWIGGIYNTFSYKGLSLGVLIDASFGGSIYNGTYATGTYTGVLASTLPGRAAEYGGISYYYPGNVKANGTVRVNGTAPAGVTVYDDGIVFDGVTADGKRNEKILPAQQYYKSFRTIDEANIFDASYVKLREVKLSYNLPSKWIRSLSLQGASVSLVGRNLWIIHRNVEDIDPEVAFNTGNGQGLESLSNPTTRSYGLNLNIKF</sequence>
<dbReference type="Pfam" id="PF00593">
    <property type="entry name" value="TonB_dep_Rec_b-barrel"/>
    <property type="match status" value="1"/>
</dbReference>
<evidence type="ECO:0000256" key="12">
    <source>
        <dbReference type="SAM" id="SignalP"/>
    </source>
</evidence>
<dbReference type="EMBL" id="BAABAK010000001">
    <property type="protein sequence ID" value="GAA3951921.1"/>
    <property type="molecule type" value="Genomic_DNA"/>
</dbReference>
<dbReference type="InterPro" id="IPR036942">
    <property type="entry name" value="Beta-barrel_TonB_sf"/>
</dbReference>
<evidence type="ECO:0000256" key="8">
    <source>
        <dbReference type="ARBA" id="ARBA00023170"/>
    </source>
</evidence>
<keyword evidence="3 10" id="KW-1134">Transmembrane beta strand</keyword>
<keyword evidence="7 10" id="KW-0472">Membrane</keyword>
<accession>A0ABP7NQX4</accession>
<keyword evidence="9 10" id="KW-0998">Cell outer membrane</keyword>
<evidence type="ECO:0000256" key="5">
    <source>
        <dbReference type="ARBA" id="ARBA00022729"/>
    </source>
</evidence>
<keyword evidence="2 10" id="KW-0813">Transport</keyword>
<keyword evidence="8" id="KW-0675">Receptor</keyword>
<evidence type="ECO:0000256" key="11">
    <source>
        <dbReference type="RuleBase" id="RU003357"/>
    </source>
</evidence>
<name>A0ABP7NQX4_9SPHI</name>
<evidence type="ECO:0000256" key="9">
    <source>
        <dbReference type="ARBA" id="ARBA00023237"/>
    </source>
</evidence>
<keyword evidence="16" id="KW-1185">Reference proteome</keyword>
<dbReference type="SUPFAM" id="SSF49464">
    <property type="entry name" value="Carboxypeptidase regulatory domain-like"/>
    <property type="match status" value="1"/>
</dbReference>
<comment type="similarity">
    <text evidence="10 11">Belongs to the TonB-dependent receptor family.</text>
</comment>
<dbReference type="Pfam" id="PF13715">
    <property type="entry name" value="CarbopepD_reg_2"/>
    <property type="match status" value="1"/>
</dbReference>
<evidence type="ECO:0000256" key="1">
    <source>
        <dbReference type="ARBA" id="ARBA00004571"/>
    </source>
</evidence>
<evidence type="ECO:0000256" key="7">
    <source>
        <dbReference type="ARBA" id="ARBA00023136"/>
    </source>
</evidence>
<dbReference type="RefSeq" id="WP_344764341.1">
    <property type="nucleotide sequence ID" value="NZ_BAABAK010000001.1"/>
</dbReference>
<dbReference type="PROSITE" id="PS52016">
    <property type="entry name" value="TONB_DEPENDENT_REC_3"/>
    <property type="match status" value="1"/>
</dbReference>
<proteinExistence type="inferred from homology"/>
<evidence type="ECO:0000256" key="10">
    <source>
        <dbReference type="PROSITE-ProRule" id="PRU01360"/>
    </source>
</evidence>
<dbReference type="Gene3D" id="2.170.130.10">
    <property type="entry name" value="TonB-dependent receptor, plug domain"/>
    <property type="match status" value="1"/>
</dbReference>
<dbReference type="Pfam" id="PF07715">
    <property type="entry name" value="Plug"/>
    <property type="match status" value="1"/>
</dbReference>
<protein>
    <submittedName>
        <fullName evidence="15">SusC/RagA family TonB-linked outer membrane protein</fullName>
    </submittedName>
</protein>
<dbReference type="InterPro" id="IPR008969">
    <property type="entry name" value="CarboxyPept-like_regulatory"/>
</dbReference>
<dbReference type="Gene3D" id="2.40.170.20">
    <property type="entry name" value="TonB-dependent receptor, beta-barrel domain"/>
    <property type="match status" value="1"/>
</dbReference>
<evidence type="ECO:0000256" key="6">
    <source>
        <dbReference type="ARBA" id="ARBA00023077"/>
    </source>
</evidence>
<evidence type="ECO:0000313" key="16">
    <source>
        <dbReference type="Proteomes" id="UP001501081"/>
    </source>
</evidence>
<keyword evidence="6 11" id="KW-0798">TonB box</keyword>
<comment type="subcellular location">
    <subcellularLocation>
        <location evidence="1 10">Cell outer membrane</location>
        <topology evidence="1 10">Multi-pass membrane protein</topology>
    </subcellularLocation>
</comment>
<evidence type="ECO:0000259" key="13">
    <source>
        <dbReference type="Pfam" id="PF00593"/>
    </source>
</evidence>
<dbReference type="Gene3D" id="2.60.40.1120">
    <property type="entry name" value="Carboxypeptidase-like, regulatory domain"/>
    <property type="match status" value="1"/>
</dbReference>
<evidence type="ECO:0000256" key="4">
    <source>
        <dbReference type="ARBA" id="ARBA00022692"/>
    </source>
</evidence>
<keyword evidence="5 12" id="KW-0732">Signal</keyword>
<dbReference type="PANTHER" id="PTHR30069:SF29">
    <property type="entry name" value="HEMOGLOBIN AND HEMOGLOBIN-HAPTOGLOBIN-BINDING PROTEIN 1-RELATED"/>
    <property type="match status" value="1"/>
</dbReference>
<comment type="caution">
    <text evidence="15">The sequence shown here is derived from an EMBL/GenBank/DDBJ whole genome shotgun (WGS) entry which is preliminary data.</text>
</comment>
<evidence type="ECO:0000256" key="3">
    <source>
        <dbReference type="ARBA" id="ARBA00022452"/>
    </source>
</evidence>
<dbReference type="InterPro" id="IPR023997">
    <property type="entry name" value="TonB-dep_OMP_SusC/RagA_CS"/>
</dbReference>
<dbReference type="InterPro" id="IPR012910">
    <property type="entry name" value="Plug_dom"/>
</dbReference>
<feature type="chain" id="PRO_5046926145" evidence="12">
    <location>
        <begin position="23"/>
        <end position="1055"/>
    </location>
</feature>
<dbReference type="InterPro" id="IPR037066">
    <property type="entry name" value="Plug_dom_sf"/>
</dbReference>
<dbReference type="NCBIfam" id="TIGR04057">
    <property type="entry name" value="SusC_RagA_signa"/>
    <property type="match status" value="1"/>
</dbReference>
<feature type="signal peptide" evidence="12">
    <location>
        <begin position="1"/>
        <end position="22"/>
    </location>
</feature>
<reference evidence="16" key="1">
    <citation type="journal article" date="2019" name="Int. J. Syst. Evol. Microbiol.">
        <title>The Global Catalogue of Microorganisms (GCM) 10K type strain sequencing project: providing services to taxonomists for standard genome sequencing and annotation.</title>
        <authorList>
            <consortium name="The Broad Institute Genomics Platform"/>
            <consortium name="The Broad Institute Genome Sequencing Center for Infectious Disease"/>
            <person name="Wu L."/>
            <person name="Ma J."/>
        </authorList>
    </citation>
    <scope>NUCLEOTIDE SEQUENCE [LARGE SCALE GENOMIC DNA]</scope>
    <source>
        <strain evidence="16">JCM 17338</strain>
    </source>
</reference>
<gene>
    <name evidence="15" type="ORF">GCM10022246_02840</name>
</gene>
<dbReference type="InterPro" id="IPR000531">
    <property type="entry name" value="Beta-barrel_TonB"/>
</dbReference>
<dbReference type="InterPro" id="IPR023996">
    <property type="entry name" value="TonB-dep_OMP_SusC/RagA"/>
</dbReference>
<dbReference type="Proteomes" id="UP001501081">
    <property type="component" value="Unassembled WGS sequence"/>
</dbReference>
<feature type="domain" description="TonB-dependent receptor plug" evidence="14">
    <location>
        <begin position="117"/>
        <end position="236"/>
    </location>
</feature>
<dbReference type="SUPFAM" id="SSF56935">
    <property type="entry name" value="Porins"/>
    <property type="match status" value="1"/>
</dbReference>
<dbReference type="NCBIfam" id="TIGR04056">
    <property type="entry name" value="OMP_RagA_SusC"/>
    <property type="match status" value="1"/>
</dbReference>
<dbReference type="PANTHER" id="PTHR30069">
    <property type="entry name" value="TONB-DEPENDENT OUTER MEMBRANE RECEPTOR"/>
    <property type="match status" value="1"/>
</dbReference>
<organism evidence="15 16">
    <name type="scientific">Pedobacter ginsengiterrae</name>
    <dbReference type="NCBI Taxonomy" id="871696"/>
    <lineage>
        <taxon>Bacteria</taxon>
        <taxon>Pseudomonadati</taxon>
        <taxon>Bacteroidota</taxon>
        <taxon>Sphingobacteriia</taxon>
        <taxon>Sphingobacteriales</taxon>
        <taxon>Sphingobacteriaceae</taxon>
        <taxon>Pedobacter</taxon>
    </lineage>
</organism>
<dbReference type="InterPro" id="IPR039426">
    <property type="entry name" value="TonB-dep_rcpt-like"/>
</dbReference>
<evidence type="ECO:0000259" key="14">
    <source>
        <dbReference type="Pfam" id="PF07715"/>
    </source>
</evidence>
<keyword evidence="4 10" id="KW-0812">Transmembrane</keyword>
<feature type="domain" description="TonB-dependent receptor-like beta-barrel" evidence="13">
    <location>
        <begin position="428"/>
        <end position="868"/>
    </location>
</feature>
<evidence type="ECO:0000313" key="15">
    <source>
        <dbReference type="EMBL" id="GAA3951921.1"/>
    </source>
</evidence>
<evidence type="ECO:0000256" key="2">
    <source>
        <dbReference type="ARBA" id="ARBA00022448"/>
    </source>
</evidence>